<dbReference type="Gene3D" id="3.40.50.2000">
    <property type="entry name" value="Glycogen Phosphorylase B"/>
    <property type="match status" value="1"/>
</dbReference>
<protein>
    <submittedName>
        <fullName evidence="2">Oligosaccharide biosynthesis protein Alg14 like</fullName>
    </submittedName>
</protein>
<accession>A0A1H7VYM1</accession>
<dbReference type="STRING" id="650850.SAMN04488129_1284"/>
<name>A0A1H7VYM1_9GAMM</name>
<reference evidence="3" key="1">
    <citation type="submission" date="2016-10" db="EMBL/GenBank/DDBJ databases">
        <authorList>
            <person name="Varghese N."/>
            <person name="Submissions S."/>
        </authorList>
    </citation>
    <scope>NUCLEOTIDE SEQUENCE [LARGE SCALE GENOMIC DNA]</scope>
    <source>
        <strain evidence="3">CGMCC 1.9150</strain>
    </source>
</reference>
<evidence type="ECO:0000313" key="3">
    <source>
        <dbReference type="Proteomes" id="UP000198807"/>
    </source>
</evidence>
<keyword evidence="3" id="KW-1185">Reference proteome</keyword>
<gene>
    <name evidence="2" type="ORF">SAMN04488129_1284</name>
</gene>
<keyword evidence="1" id="KW-0812">Transmembrane</keyword>
<dbReference type="Pfam" id="PF08660">
    <property type="entry name" value="Alg14"/>
    <property type="match status" value="1"/>
</dbReference>
<dbReference type="RefSeq" id="WP_244516255.1">
    <property type="nucleotide sequence ID" value="NZ_FOBC01000028.1"/>
</dbReference>
<organism evidence="2 3">
    <name type="scientific">Halomonas daqiaonensis</name>
    <dbReference type="NCBI Taxonomy" id="650850"/>
    <lineage>
        <taxon>Bacteria</taxon>
        <taxon>Pseudomonadati</taxon>
        <taxon>Pseudomonadota</taxon>
        <taxon>Gammaproteobacteria</taxon>
        <taxon>Oceanospirillales</taxon>
        <taxon>Halomonadaceae</taxon>
        <taxon>Halomonas</taxon>
    </lineage>
</organism>
<dbReference type="EMBL" id="FOBC01000028">
    <property type="protein sequence ID" value="SEM13888.1"/>
    <property type="molecule type" value="Genomic_DNA"/>
</dbReference>
<keyword evidence="1" id="KW-1133">Transmembrane helix</keyword>
<dbReference type="Proteomes" id="UP000198807">
    <property type="component" value="Unassembled WGS sequence"/>
</dbReference>
<sequence length="142" mass="16133">MRILYVASFGGHWVQLQRLAELVETDEAVFVSTSGSHNDAASHYLDDFSVRELWTGLRQLPRALRIVRHSDPYLIVSTGAAPGLLVLFAGFVLRRKTLWVDSIANSRRLSLSGRVAKLFANQVLTQWPELETRRVRYLGRLL</sequence>
<evidence type="ECO:0000256" key="1">
    <source>
        <dbReference type="SAM" id="Phobius"/>
    </source>
</evidence>
<dbReference type="GO" id="GO:0006488">
    <property type="term" value="P:dolichol-linked oligosaccharide biosynthetic process"/>
    <property type="evidence" value="ECO:0007669"/>
    <property type="project" value="InterPro"/>
</dbReference>
<dbReference type="AlphaFoldDB" id="A0A1H7VYM1"/>
<evidence type="ECO:0000313" key="2">
    <source>
        <dbReference type="EMBL" id="SEM13888.1"/>
    </source>
</evidence>
<dbReference type="InterPro" id="IPR013969">
    <property type="entry name" value="Oligosacch_biosynth_Alg14"/>
</dbReference>
<feature type="transmembrane region" description="Helical" evidence="1">
    <location>
        <begin position="73"/>
        <end position="93"/>
    </location>
</feature>
<keyword evidence="1" id="KW-0472">Membrane</keyword>
<proteinExistence type="predicted"/>